<name>A0A7J9HI70_9ROSI</name>
<evidence type="ECO:0000313" key="1">
    <source>
        <dbReference type="EMBL" id="MBA0809482.1"/>
    </source>
</evidence>
<protein>
    <submittedName>
        <fullName evidence="1">Uncharacterized protein</fullName>
    </submittedName>
</protein>
<gene>
    <name evidence="1" type="ORF">Gohar_025131</name>
</gene>
<reference evidence="1 2" key="1">
    <citation type="journal article" date="2019" name="Genome Biol. Evol.">
        <title>Insights into the evolution of the New World diploid cottons (Gossypium, subgenus Houzingenia) based on genome sequencing.</title>
        <authorList>
            <person name="Grover C.E."/>
            <person name="Arick M.A. 2nd"/>
            <person name="Thrash A."/>
            <person name="Conover J.L."/>
            <person name="Sanders W.S."/>
            <person name="Peterson D.G."/>
            <person name="Frelichowski J.E."/>
            <person name="Scheffler J.A."/>
            <person name="Scheffler B.E."/>
            <person name="Wendel J.F."/>
        </authorList>
    </citation>
    <scope>NUCLEOTIDE SEQUENCE [LARGE SCALE GENOMIC DNA]</scope>
    <source>
        <strain evidence="1">0</strain>
        <tissue evidence="1">Leaf</tissue>
    </source>
</reference>
<sequence length="48" mass="5838">MRFCTNVETSTSLYRQHKGWLSMSLRTRVIITRRRFKKYQMLGTKPTE</sequence>
<dbReference type="Proteomes" id="UP000593560">
    <property type="component" value="Unassembled WGS sequence"/>
</dbReference>
<organism evidence="1 2">
    <name type="scientific">Gossypium harknessii</name>
    <dbReference type="NCBI Taxonomy" id="34285"/>
    <lineage>
        <taxon>Eukaryota</taxon>
        <taxon>Viridiplantae</taxon>
        <taxon>Streptophyta</taxon>
        <taxon>Embryophyta</taxon>
        <taxon>Tracheophyta</taxon>
        <taxon>Spermatophyta</taxon>
        <taxon>Magnoliopsida</taxon>
        <taxon>eudicotyledons</taxon>
        <taxon>Gunneridae</taxon>
        <taxon>Pentapetalae</taxon>
        <taxon>rosids</taxon>
        <taxon>malvids</taxon>
        <taxon>Malvales</taxon>
        <taxon>Malvaceae</taxon>
        <taxon>Malvoideae</taxon>
        <taxon>Gossypium</taxon>
    </lineage>
</organism>
<dbReference type="AlphaFoldDB" id="A0A7J9HI70"/>
<proteinExistence type="predicted"/>
<evidence type="ECO:0000313" key="2">
    <source>
        <dbReference type="Proteomes" id="UP000593560"/>
    </source>
</evidence>
<comment type="caution">
    <text evidence="1">The sequence shown here is derived from an EMBL/GenBank/DDBJ whole genome shotgun (WGS) entry which is preliminary data.</text>
</comment>
<keyword evidence="2" id="KW-1185">Reference proteome</keyword>
<dbReference type="EMBL" id="JABFAD010000009">
    <property type="protein sequence ID" value="MBA0809482.1"/>
    <property type="molecule type" value="Genomic_DNA"/>
</dbReference>
<accession>A0A7J9HI70</accession>